<organism evidence="3 4">
    <name type="scientific">Winogradskya humida</name>
    <dbReference type="NCBI Taxonomy" id="113566"/>
    <lineage>
        <taxon>Bacteria</taxon>
        <taxon>Bacillati</taxon>
        <taxon>Actinomycetota</taxon>
        <taxon>Actinomycetes</taxon>
        <taxon>Micromonosporales</taxon>
        <taxon>Micromonosporaceae</taxon>
        <taxon>Winogradskya</taxon>
    </lineage>
</organism>
<feature type="compositionally biased region" description="Low complexity" evidence="2">
    <location>
        <begin position="17"/>
        <end position="36"/>
    </location>
</feature>
<dbReference type="SUPFAM" id="SSF51989">
    <property type="entry name" value="Glycosyl hydrolases family 6, cellulases"/>
    <property type="match status" value="1"/>
</dbReference>
<dbReference type="InterPro" id="IPR036434">
    <property type="entry name" value="Beta_cellobiohydrolase_sf"/>
</dbReference>
<dbReference type="InterPro" id="IPR016288">
    <property type="entry name" value="Beta_cellobiohydrolase"/>
</dbReference>
<gene>
    <name evidence="3" type="ORF">Ahu01nite_021180</name>
</gene>
<proteinExistence type="inferred from homology"/>
<dbReference type="Gene3D" id="3.20.20.40">
    <property type="entry name" value="1, 4-beta cellobiohydrolase"/>
    <property type="match status" value="1"/>
</dbReference>
<evidence type="ECO:0000256" key="2">
    <source>
        <dbReference type="SAM" id="MobiDB-lite"/>
    </source>
</evidence>
<dbReference type="PRINTS" id="PR00733">
    <property type="entry name" value="GLHYDRLASE6"/>
</dbReference>
<accession>A0ABQ3ZKA3</accession>
<dbReference type="EMBL" id="BOMN01000025">
    <property type="protein sequence ID" value="GIE19016.1"/>
    <property type="molecule type" value="Genomic_DNA"/>
</dbReference>
<evidence type="ECO:0000256" key="1">
    <source>
        <dbReference type="RuleBase" id="RU361186"/>
    </source>
</evidence>
<keyword evidence="1" id="KW-0136">Cellulose degradation</keyword>
<comment type="caution">
    <text evidence="3">The sequence shown here is derived from an EMBL/GenBank/DDBJ whole genome shotgun (WGS) entry which is preliminary data.</text>
</comment>
<dbReference type="Pfam" id="PF01341">
    <property type="entry name" value="Glyco_hydro_6"/>
    <property type="match status" value="1"/>
</dbReference>
<name>A0ABQ3ZKA3_9ACTN</name>
<dbReference type="PANTHER" id="PTHR34876:SF4">
    <property type="entry name" value="1,4-BETA-D-GLUCAN CELLOBIOHYDROLASE C-RELATED"/>
    <property type="match status" value="1"/>
</dbReference>
<keyword evidence="4" id="KW-1185">Reference proteome</keyword>
<feature type="region of interest" description="Disordered" evidence="2">
    <location>
        <begin position="15"/>
        <end position="78"/>
    </location>
</feature>
<keyword evidence="1" id="KW-0624">Polysaccharide degradation</keyword>
<feature type="compositionally biased region" description="Pro residues" evidence="2">
    <location>
        <begin position="55"/>
        <end position="67"/>
    </location>
</feature>
<dbReference type="PANTHER" id="PTHR34876">
    <property type="match status" value="1"/>
</dbReference>
<reference evidence="3 4" key="1">
    <citation type="submission" date="2021-01" db="EMBL/GenBank/DDBJ databases">
        <title>Whole genome shotgun sequence of Actinoplanes humidus NBRC 14915.</title>
        <authorList>
            <person name="Komaki H."/>
            <person name="Tamura T."/>
        </authorList>
    </citation>
    <scope>NUCLEOTIDE SEQUENCE [LARGE SCALE GENOMIC DNA]</scope>
    <source>
        <strain evidence="3 4">NBRC 14915</strain>
    </source>
</reference>
<keyword evidence="1" id="KW-0119">Carbohydrate metabolism</keyword>
<protein>
    <recommendedName>
        <fullName evidence="1">Glucanase</fullName>
        <ecNumber evidence="1">3.2.1.-</ecNumber>
    </recommendedName>
</protein>
<sequence>MVAVGVGAFALTRDDAPVAAPKVAAPSATGSPASAPVSPPSGVPSASASSANLPLPSPSPSPSPTQTPSPSLFVDPSGAAAKQVRSYENAGETANAALVKKIANSPTATWFADSSAGTASRARSLVTAADRAGKLPVLTLYNIPHRDCSGQSAGGAASADEYRSWISAMAGAIKGRDALVVLEPDAVPQAVQGCLDEERKNQRYELLGYAVSTLSENAGTRVYLDAGNPTWITDTDLLAGALRQAGVERATGFSLNVANFETTGSNVSYGTALSGRLGGATFVVDTSRNGNGPAGKGPQGNEHWCNPPGRKLGDPPSTRTGNALVDAYLWVKRPGESDGACGNGAPAAGRWWPEYALELAR</sequence>
<dbReference type="EC" id="3.2.1.-" evidence="1"/>
<keyword evidence="1" id="KW-0326">Glycosidase</keyword>
<evidence type="ECO:0000313" key="3">
    <source>
        <dbReference type="EMBL" id="GIE19016.1"/>
    </source>
</evidence>
<feature type="compositionally biased region" description="Low complexity" evidence="2">
    <location>
        <begin position="43"/>
        <end position="54"/>
    </location>
</feature>
<feature type="region of interest" description="Disordered" evidence="2">
    <location>
        <begin position="287"/>
        <end position="318"/>
    </location>
</feature>
<comment type="similarity">
    <text evidence="1">Belongs to the glycosyl hydrolase family 6.</text>
</comment>
<dbReference type="Proteomes" id="UP000603200">
    <property type="component" value="Unassembled WGS sequence"/>
</dbReference>
<keyword evidence="1" id="KW-0378">Hydrolase</keyword>
<evidence type="ECO:0000313" key="4">
    <source>
        <dbReference type="Proteomes" id="UP000603200"/>
    </source>
</evidence>
<dbReference type="PIRSF" id="PIRSF001100">
    <property type="entry name" value="Beta_cellobiohydrolase"/>
    <property type="match status" value="1"/>
</dbReference>